<gene>
    <name evidence="5" type="ORF">GCM10007291_11420</name>
</gene>
<dbReference type="InterPro" id="IPR050204">
    <property type="entry name" value="AraC_XylS_family_regulators"/>
</dbReference>
<dbReference type="PROSITE" id="PS00041">
    <property type="entry name" value="HTH_ARAC_FAMILY_1"/>
    <property type="match status" value="1"/>
</dbReference>
<evidence type="ECO:0000259" key="4">
    <source>
        <dbReference type="PROSITE" id="PS01124"/>
    </source>
</evidence>
<reference evidence="6" key="1">
    <citation type="journal article" date="2019" name="Int. J. Syst. Evol. Microbiol.">
        <title>The Global Catalogue of Microorganisms (GCM) 10K type strain sequencing project: providing services to taxonomists for standard genome sequencing and annotation.</title>
        <authorList>
            <consortium name="The Broad Institute Genomics Platform"/>
            <consortium name="The Broad Institute Genome Sequencing Center for Infectious Disease"/>
            <person name="Wu L."/>
            <person name="Ma J."/>
        </authorList>
    </citation>
    <scope>NUCLEOTIDE SEQUENCE [LARGE SCALE GENOMIC DNA]</scope>
    <source>
        <strain evidence="6">KCTC 23298</strain>
    </source>
</reference>
<organism evidence="5 6">
    <name type="scientific">Gemmobacter nanjingensis</name>
    <dbReference type="NCBI Taxonomy" id="488454"/>
    <lineage>
        <taxon>Bacteria</taxon>
        <taxon>Pseudomonadati</taxon>
        <taxon>Pseudomonadota</taxon>
        <taxon>Alphaproteobacteria</taxon>
        <taxon>Rhodobacterales</taxon>
        <taxon>Paracoccaceae</taxon>
        <taxon>Gemmobacter</taxon>
    </lineage>
</organism>
<dbReference type="Gene3D" id="1.10.10.60">
    <property type="entry name" value="Homeodomain-like"/>
    <property type="match status" value="1"/>
</dbReference>
<dbReference type="Proteomes" id="UP000658305">
    <property type="component" value="Unassembled WGS sequence"/>
</dbReference>
<dbReference type="Pfam" id="PF12833">
    <property type="entry name" value="HTH_18"/>
    <property type="match status" value="1"/>
</dbReference>
<dbReference type="PANTHER" id="PTHR46796">
    <property type="entry name" value="HTH-TYPE TRANSCRIPTIONAL ACTIVATOR RHAS-RELATED"/>
    <property type="match status" value="1"/>
</dbReference>
<dbReference type="EMBL" id="BMYI01000002">
    <property type="protein sequence ID" value="GHC15067.1"/>
    <property type="molecule type" value="Genomic_DNA"/>
</dbReference>
<dbReference type="PANTHER" id="PTHR46796:SF15">
    <property type="entry name" value="BLL1074 PROTEIN"/>
    <property type="match status" value="1"/>
</dbReference>
<keyword evidence="6" id="KW-1185">Reference proteome</keyword>
<sequence>MTGGVLETWQVARLRPGPVRIFPDGCQDVIWQHMPGQAPVWKVSSLDLRVRVVRGLTGTAMRGFRLAPGIRVPATLWSALDPEKPDEVAAISAICTVNPALTEMLAALAEPPDGAGALARRLGQSLRSLQRLSRAETGQPPLFWLRLARLRRAMAEAAEGVPLAMAAAGAGYADQAHFTREARHFHGAPPARLLADPEAMAALLAPGL</sequence>
<keyword evidence="2" id="KW-0238">DNA-binding</keyword>
<comment type="caution">
    <text evidence="5">The sequence shown here is derived from an EMBL/GenBank/DDBJ whole genome shotgun (WGS) entry which is preliminary data.</text>
</comment>
<dbReference type="InterPro" id="IPR018062">
    <property type="entry name" value="HTH_AraC-typ_CS"/>
</dbReference>
<keyword evidence="3" id="KW-0804">Transcription</keyword>
<evidence type="ECO:0000256" key="2">
    <source>
        <dbReference type="ARBA" id="ARBA00023125"/>
    </source>
</evidence>
<name>A0ABQ3F9P1_9RHOB</name>
<feature type="domain" description="HTH araC/xylS-type" evidence="4">
    <location>
        <begin position="98"/>
        <end position="196"/>
    </location>
</feature>
<keyword evidence="1" id="KW-0805">Transcription regulation</keyword>
<dbReference type="PROSITE" id="PS01124">
    <property type="entry name" value="HTH_ARAC_FAMILY_2"/>
    <property type="match status" value="1"/>
</dbReference>
<dbReference type="SMART" id="SM00342">
    <property type="entry name" value="HTH_ARAC"/>
    <property type="match status" value="1"/>
</dbReference>
<dbReference type="InterPro" id="IPR018060">
    <property type="entry name" value="HTH_AraC"/>
</dbReference>
<evidence type="ECO:0000256" key="1">
    <source>
        <dbReference type="ARBA" id="ARBA00023015"/>
    </source>
</evidence>
<evidence type="ECO:0000313" key="6">
    <source>
        <dbReference type="Proteomes" id="UP000658305"/>
    </source>
</evidence>
<evidence type="ECO:0000256" key="3">
    <source>
        <dbReference type="ARBA" id="ARBA00023163"/>
    </source>
</evidence>
<evidence type="ECO:0000313" key="5">
    <source>
        <dbReference type="EMBL" id="GHC15067.1"/>
    </source>
</evidence>
<protein>
    <submittedName>
        <fullName evidence="5">AraC family transcriptional regulator</fullName>
    </submittedName>
</protein>
<proteinExistence type="predicted"/>
<dbReference type="RefSeq" id="WP_189380441.1">
    <property type="nucleotide sequence ID" value="NZ_BMYI01000002.1"/>
</dbReference>
<accession>A0ABQ3F9P1</accession>